<organism evidence="3 5">
    <name type="scientific">Zhongshania aliphaticivorans</name>
    <dbReference type="NCBI Taxonomy" id="1470434"/>
    <lineage>
        <taxon>Bacteria</taxon>
        <taxon>Pseudomonadati</taxon>
        <taxon>Pseudomonadota</taxon>
        <taxon>Gammaproteobacteria</taxon>
        <taxon>Cellvibrionales</taxon>
        <taxon>Spongiibacteraceae</taxon>
        <taxon>Zhongshania</taxon>
    </lineage>
</organism>
<evidence type="ECO:0000256" key="1">
    <source>
        <dbReference type="SAM" id="MobiDB-lite"/>
    </source>
</evidence>
<reference evidence="5 6" key="1">
    <citation type="submission" date="2019-11" db="EMBL/GenBank/DDBJ databases">
        <authorList>
            <person name="Holert J."/>
        </authorList>
    </citation>
    <scope>NUCLEOTIDE SEQUENCE [LARGE SCALE GENOMIC DNA]</scope>
    <source>
        <strain evidence="4">BC3_2A</strain>
        <strain evidence="3">SB11_1A</strain>
    </source>
</reference>
<sequence length="561" mass="58598">MNFPKNLLISVLCLSALSITACGGGSGGGGDNPPEVEEPSTSAAVTSERAGIALYGDIPEDSTQEVGESRPSLLLDDEDVSYAGFGMAFVESEAAELAIARADAEPSAEQDEIDAKVAIVTDALVDDGATVNQLVNRSITGVQSTVAILVLDVEYISGGRSSADLRNILLAELGSDADVEVLPVGSDSGREFRVTLAFWEVEERLYTWVAVFATEFADLVGKTYGDVNNASAVTSVTAVAAPTTAASQTFSQVESANNAADILWVIDNSGSMSEEQENLGNGIDQFFDSLNAAGLDFRLAATTTDGSTCGELLTLPDDETANYISPSTPDGEAQWGDDPDGIARPGTYGSATETGFYCADTVDLSGFDRESAPNIIIFVSDEPENETANGYTPSGAGYGSYVTRDFATYKQAFIDSGATFFAIAGPYETVRETFDDPYASYDSSFSCSGDGGNAGGGAHYREIAALTGGSSASICAASTSWTVMYDEIIETATGLASSFKLDFTPIASSVVVTVNGVEVSRDTAHTDGFDVLYGSEEASIVFYGEAIPQAGDEIAVSYEHF</sequence>
<evidence type="ECO:0008006" key="7">
    <source>
        <dbReference type="Google" id="ProtNLM"/>
    </source>
</evidence>
<dbReference type="EMBL" id="CACSIM010000004">
    <property type="protein sequence ID" value="CAA0111985.1"/>
    <property type="molecule type" value="Genomic_DNA"/>
</dbReference>
<evidence type="ECO:0000313" key="6">
    <source>
        <dbReference type="Proteomes" id="UP000439591"/>
    </source>
</evidence>
<dbReference type="AlphaFoldDB" id="A0A5S9NTE2"/>
<keyword evidence="5" id="KW-1185">Reference proteome</keyword>
<evidence type="ECO:0000313" key="4">
    <source>
        <dbReference type="EMBL" id="CAA0111985.1"/>
    </source>
</evidence>
<protein>
    <recommendedName>
        <fullName evidence="7">VWFA domain-containing protein</fullName>
    </recommendedName>
</protein>
<dbReference type="Proteomes" id="UP000439591">
    <property type="component" value="Unassembled WGS sequence"/>
</dbReference>
<gene>
    <name evidence="3" type="ORF">IHBHHGIJ_02546</name>
    <name evidence="4" type="ORF">KFEGEMFD_02733</name>
</gene>
<evidence type="ECO:0000313" key="3">
    <source>
        <dbReference type="EMBL" id="CAA0093911.1"/>
    </source>
</evidence>
<dbReference type="Proteomes" id="UP000435877">
    <property type="component" value="Unassembled WGS sequence"/>
</dbReference>
<feature type="region of interest" description="Disordered" evidence="1">
    <location>
        <begin position="24"/>
        <end position="44"/>
    </location>
</feature>
<keyword evidence="2" id="KW-0732">Signal</keyword>
<dbReference type="SUPFAM" id="SSF53300">
    <property type="entry name" value="vWA-like"/>
    <property type="match status" value="1"/>
</dbReference>
<evidence type="ECO:0000256" key="2">
    <source>
        <dbReference type="SAM" id="SignalP"/>
    </source>
</evidence>
<feature type="chain" id="PRO_5036150467" description="VWFA domain-containing protein" evidence="2">
    <location>
        <begin position="24"/>
        <end position="561"/>
    </location>
</feature>
<dbReference type="InterPro" id="IPR036465">
    <property type="entry name" value="vWFA_dom_sf"/>
</dbReference>
<dbReference type="EMBL" id="CACSIK010000001">
    <property type="protein sequence ID" value="CAA0093911.1"/>
    <property type="molecule type" value="Genomic_DNA"/>
</dbReference>
<dbReference type="RefSeq" id="WP_200842665.1">
    <property type="nucleotide sequence ID" value="NZ_CACSIK010000001.1"/>
</dbReference>
<dbReference type="PROSITE" id="PS51257">
    <property type="entry name" value="PROKAR_LIPOPROTEIN"/>
    <property type="match status" value="1"/>
</dbReference>
<feature type="signal peptide" evidence="2">
    <location>
        <begin position="1"/>
        <end position="23"/>
    </location>
</feature>
<accession>A0A5S9NTE2</accession>
<name>A0A5S9NTE2_9GAMM</name>
<dbReference type="Gene3D" id="3.40.50.410">
    <property type="entry name" value="von Willebrand factor, type A domain"/>
    <property type="match status" value="1"/>
</dbReference>
<proteinExistence type="predicted"/>
<evidence type="ECO:0000313" key="5">
    <source>
        <dbReference type="Proteomes" id="UP000435877"/>
    </source>
</evidence>